<feature type="transmembrane region" description="Helical" evidence="8">
    <location>
        <begin position="12"/>
        <end position="32"/>
    </location>
</feature>
<evidence type="ECO:0000313" key="10">
    <source>
        <dbReference type="Proteomes" id="UP000324479"/>
    </source>
</evidence>
<sequence length="154" mass="16983">MRLPKQHQQDPLEVKMTPMIDVVFLLLVFFVWTSSFELPEYDLPGAMAETPATGSVANEPSTPPAEAFDEIVVKILVRDGLPVIEMGGQRVGSTDELRSKLAEVIQLGVQPPVIIDPEQDVAMRRAIEVYDVARDAGADRVLYAIEPPDSALQR</sequence>
<dbReference type="Pfam" id="PF02472">
    <property type="entry name" value="ExbD"/>
    <property type="match status" value="1"/>
</dbReference>
<gene>
    <name evidence="9" type="ORF">FYK55_06530</name>
</gene>
<keyword evidence="5 8" id="KW-1133">Transmembrane helix</keyword>
<evidence type="ECO:0000256" key="2">
    <source>
        <dbReference type="ARBA" id="ARBA00005811"/>
    </source>
</evidence>
<keyword evidence="10" id="KW-1185">Reference proteome</keyword>
<comment type="subcellular location">
    <subcellularLocation>
        <location evidence="1">Cell membrane</location>
        <topology evidence="1">Single-pass membrane protein</topology>
    </subcellularLocation>
    <subcellularLocation>
        <location evidence="7">Cell membrane</location>
        <topology evidence="7">Single-pass type II membrane protein</topology>
    </subcellularLocation>
</comment>
<keyword evidence="6 8" id="KW-0472">Membrane</keyword>
<keyword evidence="3" id="KW-1003">Cell membrane</keyword>
<dbReference type="GO" id="GO:0022857">
    <property type="term" value="F:transmembrane transporter activity"/>
    <property type="evidence" value="ECO:0007669"/>
    <property type="project" value="InterPro"/>
</dbReference>
<evidence type="ECO:0000313" key="9">
    <source>
        <dbReference type="EMBL" id="KAA5545307.1"/>
    </source>
</evidence>
<dbReference type="RefSeq" id="WP_150075577.1">
    <property type="nucleotide sequence ID" value="NZ_VWOX01000003.1"/>
</dbReference>
<evidence type="ECO:0000256" key="4">
    <source>
        <dbReference type="ARBA" id="ARBA00022692"/>
    </source>
</evidence>
<dbReference type="AlphaFoldDB" id="A0A5M6DCM3"/>
<comment type="caution">
    <text evidence="9">The sequence shown here is derived from an EMBL/GenBank/DDBJ whole genome shotgun (WGS) entry which is preliminary data.</text>
</comment>
<keyword evidence="7" id="KW-0653">Protein transport</keyword>
<dbReference type="PANTHER" id="PTHR30558:SF3">
    <property type="entry name" value="BIOPOLYMER TRANSPORT PROTEIN EXBD-RELATED"/>
    <property type="match status" value="1"/>
</dbReference>
<accession>A0A5M6DCM3</accession>
<dbReference type="PANTHER" id="PTHR30558">
    <property type="entry name" value="EXBD MEMBRANE COMPONENT OF PMF-DRIVEN MACROMOLECULE IMPORT SYSTEM"/>
    <property type="match status" value="1"/>
</dbReference>
<dbReference type="InterPro" id="IPR003400">
    <property type="entry name" value="ExbD"/>
</dbReference>
<name>A0A5M6DCM3_9BACT</name>
<evidence type="ECO:0000256" key="1">
    <source>
        <dbReference type="ARBA" id="ARBA00004162"/>
    </source>
</evidence>
<organism evidence="9 10">
    <name type="scientific">Roseiconus nitratireducens</name>
    <dbReference type="NCBI Taxonomy" id="2605748"/>
    <lineage>
        <taxon>Bacteria</taxon>
        <taxon>Pseudomonadati</taxon>
        <taxon>Planctomycetota</taxon>
        <taxon>Planctomycetia</taxon>
        <taxon>Pirellulales</taxon>
        <taxon>Pirellulaceae</taxon>
        <taxon>Roseiconus</taxon>
    </lineage>
</organism>
<reference evidence="9 10" key="1">
    <citation type="submission" date="2019-08" db="EMBL/GenBank/DDBJ databases">
        <authorList>
            <person name="Dhanesh K."/>
            <person name="Kumar G."/>
            <person name="Sasikala C."/>
            <person name="Venkata Ramana C."/>
        </authorList>
    </citation>
    <scope>NUCLEOTIDE SEQUENCE [LARGE SCALE GENOMIC DNA]</scope>
    <source>
        <strain evidence="9 10">JC645</strain>
    </source>
</reference>
<keyword evidence="7" id="KW-0813">Transport</keyword>
<evidence type="ECO:0000256" key="6">
    <source>
        <dbReference type="ARBA" id="ARBA00023136"/>
    </source>
</evidence>
<evidence type="ECO:0000256" key="5">
    <source>
        <dbReference type="ARBA" id="ARBA00022989"/>
    </source>
</evidence>
<dbReference type="Proteomes" id="UP000324479">
    <property type="component" value="Unassembled WGS sequence"/>
</dbReference>
<dbReference type="EMBL" id="VWOX01000003">
    <property type="protein sequence ID" value="KAA5545307.1"/>
    <property type="molecule type" value="Genomic_DNA"/>
</dbReference>
<protein>
    <submittedName>
        <fullName evidence="9">Biopolymer transporter ExbD</fullName>
    </submittedName>
</protein>
<keyword evidence="4 7" id="KW-0812">Transmembrane</keyword>
<dbReference type="GO" id="GO:0005886">
    <property type="term" value="C:plasma membrane"/>
    <property type="evidence" value="ECO:0007669"/>
    <property type="project" value="UniProtKB-SubCell"/>
</dbReference>
<evidence type="ECO:0000256" key="7">
    <source>
        <dbReference type="RuleBase" id="RU003879"/>
    </source>
</evidence>
<dbReference type="GO" id="GO:0015031">
    <property type="term" value="P:protein transport"/>
    <property type="evidence" value="ECO:0007669"/>
    <property type="project" value="UniProtKB-KW"/>
</dbReference>
<evidence type="ECO:0000256" key="8">
    <source>
        <dbReference type="SAM" id="Phobius"/>
    </source>
</evidence>
<evidence type="ECO:0000256" key="3">
    <source>
        <dbReference type="ARBA" id="ARBA00022475"/>
    </source>
</evidence>
<proteinExistence type="inferred from homology"/>
<comment type="similarity">
    <text evidence="2 7">Belongs to the ExbD/TolR family.</text>
</comment>